<dbReference type="InterPro" id="IPR018039">
    <property type="entry name" value="IF_conserved"/>
</dbReference>
<accession>A0A7F8KC40</accession>
<dbReference type="Gene3D" id="1.20.5.170">
    <property type="match status" value="1"/>
</dbReference>
<dbReference type="KEGG" id="dle:115803513"/>
<dbReference type="GO" id="GO:0030280">
    <property type="term" value="F:structural constituent of skin epidermis"/>
    <property type="evidence" value="ECO:0007669"/>
    <property type="project" value="TreeGrafter"/>
</dbReference>
<dbReference type="InterPro" id="IPR039008">
    <property type="entry name" value="IF_rod_dom"/>
</dbReference>
<proteinExistence type="inferred from homology"/>
<dbReference type="SUPFAM" id="SSF64593">
    <property type="entry name" value="Intermediate filament protein, coiled coil region"/>
    <property type="match status" value="1"/>
</dbReference>
<dbReference type="AlphaFoldDB" id="A0A7F8KC40"/>
<feature type="domain" description="IF rod" evidence="6">
    <location>
        <begin position="1"/>
        <end position="121"/>
    </location>
</feature>
<dbReference type="PANTHER" id="PTHR45616:SF49">
    <property type="entry name" value="IF ROD DOMAIN-CONTAINING PROTEIN"/>
    <property type="match status" value="1"/>
</dbReference>
<dbReference type="GeneID" id="115803513"/>
<reference evidence="8" key="1">
    <citation type="submission" date="2025-08" db="UniProtKB">
        <authorList>
            <consortium name="RefSeq"/>
        </authorList>
    </citation>
    <scope>IDENTIFICATION</scope>
    <source>
        <tissue evidence="8">Blood</tissue>
    </source>
</reference>
<keyword evidence="2 4" id="KW-0403">Intermediate filament</keyword>
<dbReference type="RefSeq" id="XP_030618984.1">
    <property type="nucleotide sequence ID" value="XM_030763124.1"/>
</dbReference>
<organism evidence="7 8">
    <name type="scientific">Delphinapterus leucas</name>
    <name type="common">Beluga whale</name>
    <dbReference type="NCBI Taxonomy" id="9749"/>
    <lineage>
        <taxon>Eukaryota</taxon>
        <taxon>Metazoa</taxon>
        <taxon>Chordata</taxon>
        <taxon>Craniata</taxon>
        <taxon>Vertebrata</taxon>
        <taxon>Euteleostomi</taxon>
        <taxon>Mammalia</taxon>
        <taxon>Eutheria</taxon>
        <taxon>Laurasiatheria</taxon>
        <taxon>Artiodactyla</taxon>
        <taxon>Whippomorpha</taxon>
        <taxon>Cetacea</taxon>
        <taxon>Odontoceti</taxon>
        <taxon>Monodontidae</taxon>
        <taxon>Delphinapterus</taxon>
    </lineage>
</organism>
<evidence type="ECO:0000313" key="8">
    <source>
        <dbReference type="RefSeq" id="XP_030618984.1"/>
    </source>
</evidence>
<dbReference type="PANTHER" id="PTHR45616">
    <property type="entry name" value="GATA-TYPE DOMAIN-CONTAINING PROTEIN"/>
    <property type="match status" value="1"/>
</dbReference>
<dbReference type="PROSITE" id="PS51842">
    <property type="entry name" value="IF_ROD_2"/>
    <property type="match status" value="1"/>
</dbReference>
<dbReference type="PROSITE" id="PS00226">
    <property type="entry name" value="IF_ROD_1"/>
    <property type="match status" value="1"/>
</dbReference>
<gene>
    <name evidence="8" type="primary">LOC115803513</name>
</gene>
<dbReference type="GO" id="GO:0045109">
    <property type="term" value="P:intermediate filament organization"/>
    <property type="evidence" value="ECO:0007669"/>
    <property type="project" value="TreeGrafter"/>
</dbReference>
<evidence type="ECO:0000256" key="2">
    <source>
        <dbReference type="ARBA" id="ARBA00022754"/>
    </source>
</evidence>
<evidence type="ECO:0000313" key="7">
    <source>
        <dbReference type="Proteomes" id="UP000248483"/>
    </source>
</evidence>
<keyword evidence="1" id="KW-0416">Keratin</keyword>
<evidence type="ECO:0000259" key="6">
    <source>
        <dbReference type="PROSITE" id="PS51842"/>
    </source>
</evidence>
<dbReference type="GO" id="GO:0005615">
    <property type="term" value="C:extracellular space"/>
    <property type="evidence" value="ECO:0007669"/>
    <property type="project" value="TreeGrafter"/>
</dbReference>
<evidence type="ECO:0000256" key="5">
    <source>
        <dbReference type="SAM" id="MobiDB-lite"/>
    </source>
</evidence>
<name>A0A7F8KC40_DELLE</name>
<dbReference type="Pfam" id="PF00038">
    <property type="entry name" value="Filament"/>
    <property type="match status" value="1"/>
</dbReference>
<dbReference type="InParanoid" id="A0A7F8KC40"/>
<evidence type="ECO:0000256" key="3">
    <source>
        <dbReference type="ARBA" id="ARBA00023054"/>
    </source>
</evidence>
<sequence length="186" mass="19482">MRSQSPQEGECEEIKITVQKHRQSLRHSKGELNRLNQAIQWLTVEPCEPEGGGKDPAALQEEGASGSAKSKLAWPEAALQRAKQDMVRQLWEYQGLTMLKLGLDFEIATYRKLLEGEERRLGLGFGAGNITALNTCGLVSTSGLSVQLPSGAGPGALETSAPGGGCAPCGSPGGVVGFSGSGSRGC</sequence>
<keyword evidence="7" id="KW-1185">Reference proteome</keyword>
<evidence type="ECO:0000256" key="1">
    <source>
        <dbReference type="ARBA" id="ARBA00022744"/>
    </source>
</evidence>
<dbReference type="GO" id="GO:0045095">
    <property type="term" value="C:keratin filament"/>
    <property type="evidence" value="ECO:0007669"/>
    <property type="project" value="TreeGrafter"/>
</dbReference>
<evidence type="ECO:0000256" key="4">
    <source>
        <dbReference type="RuleBase" id="RU000685"/>
    </source>
</evidence>
<comment type="similarity">
    <text evidence="4">Belongs to the intermediate filament family.</text>
</comment>
<dbReference type="GO" id="GO:0031424">
    <property type="term" value="P:keratinization"/>
    <property type="evidence" value="ECO:0007669"/>
    <property type="project" value="TreeGrafter"/>
</dbReference>
<keyword evidence="3" id="KW-0175">Coiled coil</keyword>
<dbReference type="Proteomes" id="UP000248483">
    <property type="component" value="Unplaced"/>
</dbReference>
<feature type="region of interest" description="Disordered" evidence="5">
    <location>
        <begin position="46"/>
        <end position="69"/>
    </location>
</feature>
<protein>
    <submittedName>
        <fullName evidence="8">Keratin, type II cuticular Hb1-like</fullName>
    </submittedName>
</protein>